<reference evidence="1 2" key="1">
    <citation type="submission" date="2016-10" db="EMBL/GenBank/DDBJ databases">
        <authorList>
            <person name="de Groot N.N."/>
        </authorList>
    </citation>
    <scope>NUCLEOTIDE SEQUENCE [LARGE SCALE GENOMIC DNA]</scope>
    <source>
        <strain evidence="1 2">CGMCC 4.5598</strain>
    </source>
</reference>
<dbReference type="RefSeq" id="WP_091080472.1">
    <property type="nucleotide sequence ID" value="NZ_FOHX01000003.1"/>
</dbReference>
<evidence type="ECO:0000313" key="2">
    <source>
        <dbReference type="Proteomes" id="UP000199361"/>
    </source>
</evidence>
<dbReference type="Proteomes" id="UP000199361">
    <property type="component" value="Unassembled WGS sequence"/>
</dbReference>
<sequence length="330" mass="36829">MAADHRLALHATLPDRYAHHEVLASTIDHRGRLAALVADLAQGFTLIPPSSALRPPPRYDATAVICDGDEIREITLTDLDLWFTHIDTLGDGIVLAAARCKPAGVDIERFRWLVQEDELSLTDNVQVIDADGQTQSAFYAGDGIEQLLTDPQGNIWISYSDESNYWFPNPDGTRSYSLMIGLARWDSHGSSPWMAPSHTVDVVWCHCYALNVGHDVVHACPYTDFPLIEIDSDGVRSITPNPVKRCTGLAVSGSELAFLDQHRAGGGFRWEIRRARREDGAVTETDRANLLLPDDRHPTGWARGNIGRDGTLWLHENGDPRRWYRYDLNP</sequence>
<dbReference type="SUPFAM" id="SSF63829">
    <property type="entry name" value="Calcium-dependent phosphotriesterase"/>
    <property type="match status" value="1"/>
</dbReference>
<dbReference type="EMBL" id="FOHX01000003">
    <property type="protein sequence ID" value="SET65783.1"/>
    <property type="molecule type" value="Genomic_DNA"/>
</dbReference>
<organism evidence="1 2">
    <name type="scientific">Nonomuraea wenchangensis</name>
    <dbReference type="NCBI Taxonomy" id="568860"/>
    <lineage>
        <taxon>Bacteria</taxon>
        <taxon>Bacillati</taxon>
        <taxon>Actinomycetota</taxon>
        <taxon>Actinomycetes</taxon>
        <taxon>Streptosporangiales</taxon>
        <taxon>Streptosporangiaceae</taxon>
        <taxon>Nonomuraea</taxon>
    </lineage>
</organism>
<evidence type="ECO:0000313" key="1">
    <source>
        <dbReference type="EMBL" id="SET65783.1"/>
    </source>
</evidence>
<dbReference type="STRING" id="568860.SAMN05421811_103749"/>
<protein>
    <submittedName>
        <fullName evidence="1">Uncharacterized protein</fullName>
    </submittedName>
</protein>
<gene>
    <name evidence="1" type="ORF">SAMN05421811_103749</name>
</gene>
<dbReference type="OrthoDB" id="6636929at2"/>
<dbReference type="AlphaFoldDB" id="A0A1I0G555"/>
<proteinExistence type="predicted"/>
<name>A0A1I0G555_9ACTN</name>
<keyword evidence="2" id="KW-1185">Reference proteome</keyword>
<accession>A0A1I0G555</accession>